<organism evidence="1 2">
    <name type="scientific">Acinetobacter gyllenbergii CIP 110306 = MTCC 11365</name>
    <dbReference type="NCBI Taxonomy" id="1217657"/>
    <lineage>
        <taxon>Bacteria</taxon>
        <taxon>Pseudomonadati</taxon>
        <taxon>Pseudomonadota</taxon>
        <taxon>Gammaproteobacteria</taxon>
        <taxon>Moraxellales</taxon>
        <taxon>Moraxellaceae</taxon>
        <taxon>Acinetobacter</taxon>
    </lineage>
</organism>
<evidence type="ECO:0000313" key="1">
    <source>
        <dbReference type="EMBL" id="EPF90573.1"/>
    </source>
</evidence>
<dbReference type="RefSeq" id="WP_016541156.1">
    <property type="nucleotide sequence ID" value="NZ_ASQH01000008.1"/>
</dbReference>
<keyword evidence="2" id="KW-1185">Reference proteome</keyword>
<dbReference type="AlphaFoldDB" id="A0A829HKZ6"/>
<proteinExistence type="predicted"/>
<accession>A0A829HKZ6</accession>
<reference evidence="1 2" key="1">
    <citation type="submission" date="2013-06" db="EMBL/GenBank/DDBJ databases">
        <title>The Genome Sequence of Acinetobacter gyllenbergii CIP 110306.</title>
        <authorList>
            <consortium name="The Broad Institute Genome Sequencing Platform"/>
            <consortium name="The Broad Institute Genome Sequencing Center for Infectious Disease"/>
            <person name="Cerqueira G."/>
            <person name="Feldgarden M."/>
            <person name="Courvalin P."/>
            <person name="Perichon B."/>
            <person name="Grillot-Courvalin C."/>
            <person name="Clermont D."/>
            <person name="Rocha E."/>
            <person name="Yoon E.-J."/>
            <person name="Nemec A."/>
            <person name="Young S.K."/>
            <person name="Zeng Q."/>
            <person name="Gargeya S."/>
            <person name="Fitzgerald M."/>
            <person name="Abouelleil A."/>
            <person name="Alvarado L."/>
            <person name="Berlin A.M."/>
            <person name="Chapman S.B."/>
            <person name="Dewar J."/>
            <person name="Goldberg J."/>
            <person name="Griggs A."/>
            <person name="Gujja S."/>
            <person name="Hansen M."/>
            <person name="Howarth C."/>
            <person name="Imamovic A."/>
            <person name="Larimer J."/>
            <person name="McCowan C."/>
            <person name="Murphy C."/>
            <person name="Pearson M."/>
            <person name="Priest M."/>
            <person name="Roberts A."/>
            <person name="Saif S."/>
            <person name="Shea T."/>
            <person name="Sykes S."/>
            <person name="Wortman J."/>
            <person name="Nusbaum C."/>
            <person name="Birren B."/>
        </authorList>
    </citation>
    <scope>NUCLEOTIDE SEQUENCE [LARGE SCALE GENOMIC DNA]</scope>
    <source>
        <strain evidence="1 2">CIP 110306</strain>
    </source>
</reference>
<gene>
    <name evidence="1" type="ORF">F957_00928</name>
</gene>
<dbReference type="EMBL" id="ATGG01000009">
    <property type="protein sequence ID" value="EPF90573.1"/>
    <property type="molecule type" value="Genomic_DNA"/>
</dbReference>
<name>A0A829HKZ6_9GAMM</name>
<dbReference type="Proteomes" id="UP000014523">
    <property type="component" value="Unassembled WGS sequence"/>
</dbReference>
<sequence>MDFQEKISNDDFFKLMKHRIFSCYSKRTTSTLREGIIFKETIDALKLLENFAFEIKDSVWEKDSLVLKCVYPEIKKQFNDLRLKAYLFPHPEMFNHLFFQSVYGAYRLFDQILESEIRKDNSLNSSAQMQKKIELVYLKRAFVVDKPRGVDTTTFGIMLEQNKFLEDLLWVISQIQNRIDRGIHRQLAQEENVFNNFNQQTRVFDDLLRKHKSVYVLVLDIYFESFFKSLSEPTSVSGELKIHQIEQIRMILAQLAPLHGIIKIETHFKEGLNLHCVLMFEPTKGFSEKNTIEMLRRYLQQVIGNLNHIDIRNWNTVIKKNYSKTAVGLIRASQPKNVAAFKYWILSFFYTLDLHIEPYLPRQLKNHLAINANLDFYINAVVAQSENQSRKHDITVENALKDLEKANKALQKIVQPFFSEKDEKNVWNTKSLSNVSKGYIEAVMHYYREIESDEQKLQSMMHIEIFIETLITAQFKAFDLNDSLDQDQLTVQLLRRAITRLGQRFLLLGKIQVENEYFIKTIHYSKLYESEAFQISKQIFTQIVNGHNPKEIVVYTQSYVSALRNTFTQDYVCYDRKTIKEMRTDAYWKYKKRINAANVLFKELMKQDCLIYRMTVELIPEVGHIPQAELAVLWTAFLHQAQRAEPLSWKTGYFGLWSKNNEGHFYADVFFVLDHRAFADKNSIPRLLNKKWCNFVKDKAQSKLNWDENPKFKICKVEGKPMMQANKEYFLEHLLIESTNKERKIDFLKKVIPTFLSHSVFIENTMAAEEHRQAETDSKLLIKSSIAATKKKRATSNKKLEKISSSS</sequence>
<evidence type="ECO:0000313" key="2">
    <source>
        <dbReference type="Proteomes" id="UP000014523"/>
    </source>
</evidence>
<comment type="caution">
    <text evidence="1">The sequence shown here is derived from an EMBL/GenBank/DDBJ whole genome shotgun (WGS) entry which is preliminary data.</text>
</comment>
<protein>
    <submittedName>
        <fullName evidence="1">Uncharacterized protein</fullName>
    </submittedName>
</protein>